<feature type="transmembrane region" description="Helical" evidence="1">
    <location>
        <begin position="136"/>
        <end position="153"/>
    </location>
</feature>
<sequence length="402" mass="46729">MNSLYEVWSTRFNHYINEVQKYMRYVFTGHLALVLVFIVGAVGYQYSEWLKVAPNTFPAEWIISLVVGVILAISRPVTLLREPDQVYLLPLESKMSLYFKKALNYTFWSQVGLAVVIYIVAIPLLKAVTELSTTEIWLGVLFIAILKYLNVQIEFNYRYGNRGENVIIDRITRALLSILTIQTALTINYTLAIIFVVLLIVYNTSLKKKVNKQPIPYEHFVKLEQNRMMAFYRFANYFTDVPHLKGSIKHRSWLNFVYNIVPFSKKSTQSYLVYRTFIRTDDHFYLWVRLTVISGVIAFIVNIPIVTWIVAGALAFATTLQLKYALLSSKDFRMDRLYPVKESQRKEAVQKVLRLFMVVQAIIVLFCSIGQPLFFVPAIIILLLNEITFRVSKDPSKHDYSY</sequence>
<dbReference type="PIRSF" id="PIRSF037259">
    <property type="entry name" value="EcsB_ABC"/>
    <property type="match status" value="1"/>
</dbReference>
<dbReference type="EMBL" id="OBMQ01000009">
    <property type="protein sequence ID" value="SOC16845.1"/>
    <property type="molecule type" value="Genomic_DNA"/>
</dbReference>
<dbReference type="Proteomes" id="UP000219636">
    <property type="component" value="Unassembled WGS sequence"/>
</dbReference>
<feature type="transmembrane region" description="Helical" evidence="1">
    <location>
        <begin position="174"/>
        <end position="202"/>
    </location>
</feature>
<feature type="transmembrane region" description="Helical" evidence="1">
    <location>
        <begin position="61"/>
        <end position="81"/>
    </location>
</feature>
<keyword evidence="1" id="KW-1133">Transmembrane helix</keyword>
<dbReference type="InterPro" id="IPR010288">
    <property type="entry name" value="EcsB_ABC"/>
</dbReference>
<feature type="transmembrane region" description="Helical" evidence="1">
    <location>
        <begin position="25"/>
        <end position="46"/>
    </location>
</feature>
<reference evidence="3" key="1">
    <citation type="submission" date="2017-08" db="EMBL/GenBank/DDBJ databases">
        <authorList>
            <person name="Varghese N."/>
            <person name="Submissions S."/>
        </authorList>
    </citation>
    <scope>NUCLEOTIDE SEQUENCE [LARGE SCALE GENOMIC DNA]</scope>
    <source>
        <strain evidence="3">JC22</strain>
    </source>
</reference>
<feature type="transmembrane region" description="Helical" evidence="1">
    <location>
        <begin position="284"/>
        <end position="317"/>
    </location>
</feature>
<keyword evidence="1" id="KW-0812">Transmembrane</keyword>
<accession>A0A285T6D8</accession>
<dbReference type="OrthoDB" id="2447941at2"/>
<organism evidence="2 3">
    <name type="scientific">Ureibacillus xyleni</name>
    <dbReference type="NCBI Taxonomy" id="614648"/>
    <lineage>
        <taxon>Bacteria</taxon>
        <taxon>Bacillati</taxon>
        <taxon>Bacillota</taxon>
        <taxon>Bacilli</taxon>
        <taxon>Bacillales</taxon>
        <taxon>Caryophanaceae</taxon>
        <taxon>Ureibacillus</taxon>
    </lineage>
</organism>
<dbReference type="GO" id="GO:0016020">
    <property type="term" value="C:membrane"/>
    <property type="evidence" value="ECO:0007669"/>
    <property type="project" value="InterPro"/>
</dbReference>
<proteinExistence type="predicted"/>
<evidence type="ECO:0000313" key="2">
    <source>
        <dbReference type="EMBL" id="SOC16845.1"/>
    </source>
</evidence>
<protein>
    <submittedName>
        <fullName evidence="2">ABC-2 type transport system permease protein</fullName>
    </submittedName>
</protein>
<name>A0A285T6D8_9BACL</name>
<gene>
    <name evidence="2" type="ORF">SAMN05880501_109109</name>
</gene>
<evidence type="ECO:0000256" key="1">
    <source>
        <dbReference type="SAM" id="Phobius"/>
    </source>
</evidence>
<keyword evidence="1" id="KW-0472">Membrane</keyword>
<feature type="transmembrane region" description="Helical" evidence="1">
    <location>
        <begin position="355"/>
        <end position="384"/>
    </location>
</feature>
<evidence type="ECO:0000313" key="3">
    <source>
        <dbReference type="Proteomes" id="UP000219636"/>
    </source>
</evidence>
<dbReference type="RefSeq" id="WP_097074179.1">
    <property type="nucleotide sequence ID" value="NZ_OBMQ01000009.1"/>
</dbReference>
<feature type="transmembrane region" description="Helical" evidence="1">
    <location>
        <begin position="102"/>
        <end position="124"/>
    </location>
</feature>
<dbReference type="AlphaFoldDB" id="A0A285T6D8"/>
<dbReference type="Pfam" id="PF05975">
    <property type="entry name" value="EcsB"/>
    <property type="match status" value="1"/>
</dbReference>
<keyword evidence="3" id="KW-1185">Reference proteome</keyword>